<comment type="caution">
    <text evidence="1">The sequence shown here is derived from an EMBL/GenBank/DDBJ whole genome shotgun (WGS) entry which is preliminary data.</text>
</comment>
<sequence>MEERRLEDEIPRNIGHVKVLNGWSNKSFNMLLELLRVVFPMFVEHQMLNTFKEFQGNCYRHFKKYSDPEEACANPPHLLVGRDKDRHFLYDRYMSCAFQKQSRTNKAARQKQLYNHSNRSKSFLQR</sequence>
<dbReference type="EMBL" id="SSTD01015580">
    <property type="protein sequence ID" value="TYK02493.1"/>
    <property type="molecule type" value="Genomic_DNA"/>
</dbReference>
<reference evidence="1 2" key="1">
    <citation type="submission" date="2019-08" db="EMBL/GenBank/DDBJ databases">
        <title>Draft genome sequences of two oriental melons (Cucumis melo L. var makuwa).</title>
        <authorList>
            <person name="Kwon S.-Y."/>
        </authorList>
    </citation>
    <scope>NUCLEOTIDE SEQUENCE [LARGE SCALE GENOMIC DNA]</scope>
    <source>
        <strain evidence="2">cv. Chang Bougi</strain>
        <tissue evidence="1">Leaf</tissue>
    </source>
</reference>
<accession>A0A5D3BS43</accession>
<name>A0A5D3BS43_CUCMM</name>
<dbReference type="AlphaFoldDB" id="A0A5D3BS43"/>
<evidence type="ECO:0000313" key="1">
    <source>
        <dbReference type="EMBL" id="TYK02493.1"/>
    </source>
</evidence>
<protein>
    <submittedName>
        <fullName evidence="1">CACTA en-spm transposon protein</fullName>
    </submittedName>
</protein>
<evidence type="ECO:0000313" key="2">
    <source>
        <dbReference type="Proteomes" id="UP000321947"/>
    </source>
</evidence>
<organism evidence="1 2">
    <name type="scientific">Cucumis melo var. makuwa</name>
    <name type="common">Oriental melon</name>
    <dbReference type="NCBI Taxonomy" id="1194695"/>
    <lineage>
        <taxon>Eukaryota</taxon>
        <taxon>Viridiplantae</taxon>
        <taxon>Streptophyta</taxon>
        <taxon>Embryophyta</taxon>
        <taxon>Tracheophyta</taxon>
        <taxon>Spermatophyta</taxon>
        <taxon>Magnoliopsida</taxon>
        <taxon>eudicotyledons</taxon>
        <taxon>Gunneridae</taxon>
        <taxon>Pentapetalae</taxon>
        <taxon>rosids</taxon>
        <taxon>fabids</taxon>
        <taxon>Cucurbitales</taxon>
        <taxon>Cucurbitaceae</taxon>
        <taxon>Benincaseae</taxon>
        <taxon>Cucumis</taxon>
    </lineage>
</organism>
<dbReference type="Proteomes" id="UP000321947">
    <property type="component" value="Unassembled WGS sequence"/>
</dbReference>
<proteinExistence type="predicted"/>
<gene>
    <name evidence="1" type="ORF">E5676_scaffold784G00170</name>
</gene>